<sequence>MFNKVKFKWLPHTEQDNCESKLIKVMRRLKIEHYRFNWDRNSCYIEFRYQDKSYRLEHSIQNAKEKGIILRNGLDCLMELIHSLEDLCGIINRGTYTLETWIAGMNLSPEESEYQEELHIRYRSLGEQQRDRNETFVPDVSEPSLEDFDRNRQMRRPQSVLARNYRNG</sequence>
<name>A0A7T6YZL2_9BACI</name>
<dbReference type="KEGG" id="scia:HUG15_00420"/>
<dbReference type="Proteomes" id="UP000595823">
    <property type="component" value="Chromosome"/>
</dbReference>
<feature type="region of interest" description="Disordered" evidence="1">
    <location>
        <begin position="131"/>
        <end position="153"/>
    </location>
</feature>
<evidence type="ECO:0000313" key="3">
    <source>
        <dbReference type="Proteomes" id="UP000595823"/>
    </source>
</evidence>
<proteinExistence type="predicted"/>
<reference evidence="2 3" key="1">
    <citation type="submission" date="2020-06" db="EMBL/GenBank/DDBJ databases">
        <title>Genomic analysis of Salicibibacter sp. NKC5-3.</title>
        <authorList>
            <person name="Oh Y.J."/>
        </authorList>
    </citation>
    <scope>NUCLEOTIDE SEQUENCE [LARGE SCALE GENOMIC DNA]</scope>
    <source>
        <strain evidence="2 3">NKC5-3</strain>
    </source>
</reference>
<protein>
    <submittedName>
        <fullName evidence="2">Uncharacterized protein</fullName>
    </submittedName>
</protein>
<dbReference type="RefSeq" id="WP_200126251.1">
    <property type="nucleotide sequence ID" value="NZ_CP054705.1"/>
</dbReference>
<evidence type="ECO:0000256" key="1">
    <source>
        <dbReference type="SAM" id="MobiDB-lite"/>
    </source>
</evidence>
<accession>A0A7T6YZL2</accession>
<organism evidence="2 3">
    <name type="scientific">Salicibibacter cibarius</name>
    <dbReference type="NCBI Taxonomy" id="2743000"/>
    <lineage>
        <taxon>Bacteria</taxon>
        <taxon>Bacillati</taxon>
        <taxon>Bacillota</taxon>
        <taxon>Bacilli</taxon>
        <taxon>Bacillales</taxon>
        <taxon>Bacillaceae</taxon>
        <taxon>Salicibibacter</taxon>
    </lineage>
</organism>
<dbReference type="AlphaFoldDB" id="A0A7T6YZL2"/>
<keyword evidence="3" id="KW-1185">Reference proteome</keyword>
<gene>
    <name evidence="2" type="ORF">HUG15_00420</name>
</gene>
<evidence type="ECO:0000313" key="2">
    <source>
        <dbReference type="EMBL" id="QQK74233.1"/>
    </source>
</evidence>
<dbReference type="EMBL" id="CP054705">
    <property type="protein sequence ID" value="QQK74233.1"/>
    <property type="molecule type" value="Genomic_DNA"/>
</dbReference>